<keyword evidence="8 26" id="KW-0812">Transmembrane</keyword>
<evidence type="ECO:0000256" key="25">
    <source>
        <dbReference type="SAM" id="MobiDB-lite"/>
    </source>
</evidence>
<reference evidence="29" key="3">
    <citation type="submission" date="2019-12" db="UniProtKB">
        <authorList>
            <consortium name="WormBaseParasite"/>
        </authorList>
    </citation>
    <scope>IDENTIFICATION</scope>
</reference>
<dbReference type="WBParaSite" id="TMUE_2000007288.1">
    <property type="protein sequence ID" value="TMUE_2000007288.1"/>
    <property type="gene ID" value="WBGene00290634"/>
</dbReference>
<dbReference type="InterPro" id="IPR001054">
    <property type="entry name" value="A/G_cyclase"/>
</dbReference>
<protein>
    <recommendedName>
        <fullName evidence="20">Adenylate cyclase type 9</fullName>
        <ecNumber evidence="6">4.6.1.1</ecNumber>
    </recommendedName>
    <alternativeName>
        <fullName evidence="23">ATP pyrophosphate-lyase 9</fullName>
    </alternativeName>
    <alternativeName>
        <fullName evidence="21">Adenylate cyclase type IX</fullName>
    </alternativeName>
    <alternativeName>
        <fullName evidence="22">Adenylyl cyclase 9</fullName>
    </alternativeName>
</protein>
<comment type="catalytic activity">
    <reaction evidence="1">
        <text>GTP = 3',5'-cyclic GMP + diphosphate</text>
        <dbReference type="Rhea" id="RHEA:13665"/>
        <dbReference type="ChEBI" id="CHEBI:33019"/>
        <dbReference type="ChEBI" id="CHEBI:37565"/>
        <dbReference type="ChEBI" id="CHEBI:57746"/>
        <dbReference type="EC" id="4.6.1.2"/>
    </reaction>
</comment>
<dbReference type="SMART" id="SM00044">
    <property type="entry name" value="CYCc"/>
    <property type="match status" value="2"/>
</dbReference>
<keyword evidence="9" id="KW-0479">Metal-binding</keyword>
<keyword evidence="15" id="KW-0115">cAMP biosynthesis</keyword>
<dbReference type="Gene3D" id="3.30.70.1230">
    <property type="entry name" value="Nucleotide cyclase"/>
    <property type="match status" value="2"/>
</dbReference>
<evidence type="ECO:0000256" key="4">
    <source>
        <dbReference type="ARBA" id="ARBA00001946"/>
    </source>
</evidence>
<evidence type="ECO:0000256" key="12">
    <source>
        <dbReference type="ARBA" id="ARBA00022840"/>
    </source>
</evidence>
<organism evidence="28 29">
    <name type="scientific">Trichuris muris</name>
    <name type="common">Mouse whipworm</name>
    <dbReference type="NCBI Taxonomy" id="70415"/>
    <lineage>
        <taxon>Eukaryota</taxon>
        <taxon>Metazoa</taxon>
        <taxon>Ecdysozoa</taxon>
        <taxon>Nematoda</taxon>
        <taxon>Enoplea</taxon>
        <taxon>Dorylaimia</taxon>
        <taxon>Trichinellida</taxon>
        <taxon>Trichuridae</taxon>
        <taxon>Trichuris</taxon>
    </lineage>
</organism>
<feature type="transmembrane region" description="Helical" evidence="26">
    <location>
        <begin position="225"/>
        <end position="245"/>
    </location>
</feature>
<dbReference type="CDD" id="cd07302">
    <property type="entry name" value="CHD"/>
    <property type="match status" value="2"/>
</dbReference>
<evidence type="ECO:0000256" key="19">
    <source>
        <dbReference type="ARBA" id="ARBA00023239"/>
    </source>
</evidence>
<feature type="transmembrane region" description="Helical" evidence="26">
    <location>
        <begin position="885"/>
        <end position="906"/>
    </location>
</feature>
<keyword evidence="17" id="KW-0325">Glycoprotein</keyword>
<dbReference type="WBParaSite" id="TMUE_2000007288.3">
    <property type="protein sequence ID" value="TMUE_2000007288.3"/>
    <property type="gene ID" value="WBGene00290634"/>
</dbReference>
<dbReference type="EC" id="4.6.1.1" evidence="6"/>
<dbReference type="FunFam" id="3.30.70.1230:FF:000008">
    <property type="entry name" value="Adenylate cyclase type 9"/>
    <property type="match status" value="1"/>
</dbReference>
<proteinExistence type="inferred from homology"/>
<evidence type="ECO:0000313" key="28">
    <source>
        <dbReference type="Proteomes" id="UP000046395"/>
    </source>
</evidence>
<comment type="cofactor">
    <cofactor evidence="3">
        <name>Mn(2+)</name>
        <dbReference type="ChEBI" id="CHEBI:29035"/>
    </cofactor>
</comment>
<dbReference type="SUPFAM" id="SSF55073">
    <property type="entry name" value="Nucleotide cyclase"/>
    <property type="match status" value="2"/>
</dbReference>
<evidence type="ECO:0000256" key="3">
    <source>
        <dbReference type="ARBA" id="ARBA00001936"/>
    </source>
</evidence>
<feature type="transmembrane region" description="Helical" evidence="26">
    <location>
        <begin position="145"/>
        <end position="167"/>
    </location>
</feature>
<dbReference type="Pfam" id="PF00211">
    <property type="entry name" value="Guanylate_cyc"/>
    <property type="match status" value="2"/>
</dbReference>
<evidence type="ECO:0000259" key="27">
    <source>
        <dbReference type="PROSITE" id="PS50125"/>
    </source>
</evidence>
<evidence type="ECO:0000256" key="14">
    <source>
        <dbReference type="ARBA" id="ARBA00022989"/>
    </source>
</evidence>
<dbReference type="PROSITE" id="PS00452">
    <property type="entry name" value="GUANYLATE_CYCLASE_1"/>
    <property type="match status" value="1"/>
</dbReference>
<dbReference type="GO" id="GO:0004016">
    <property type="term" value="F:adenylate cyclase activity"/>
    <property type="evidence" value="ECO:0007669"/>
    <property type="project" value="UniProtKB-EC"/>
</dbReference>
<feature type="transmembrane region" description="Helical" evidence="26">
    <location>
        <begin position="187"/>
        <end position="213"/>
    </location>
</feature>
<evidence type="ECO:0000256" key="13">
    <source>
        <dbReference type="ARBA" id="ARBA00022842"/>
    </source>
</evidence>
<dbReference type="GO" id="GO:0006171">
    <property type="term" value="P:cAMP biosynthetic process"/>
    <property type="evidence" value="ECO:0007669"/>
    <property type="project" value="UniProtKB-KW"/>
</dbReference>
<evidence type="ECO:0000256" key="11">
    <source>
        <dbReference type="ARBA" id="ARBA00022741"/>
    </source>
</evidence>
<dbReference type="AlphaFoldDB" id="A0A5S6QJB0"/>
<comment type="catalytic activity">
    <reaction evidence="2">
        <text>ATP = 3',5'-cyclic AMP + diphosphate</text>
        <dbReference type="Rhea" id="RHEA:15389"/>
        <dbReference type="ChEBI" id="CHEBI:30616"/>
        <dbReference type="ChEBI" id="CHEBI:33019"/>
        <dbReference type="ChEBI" id="CHEBI:58165"/>
        <dbReference type="EC" id="4.6.1.1"/>
    </reaction>
</comment>
<dbReference type="GO" id="GO:0035556">
    <property type="term" value="P:intracellular signal transduction"/>
    <property type="evidence" value="ECO:0007669"/>
    <property type="project" value="InterPro"/>
</dbReference>
<sequence length="1244" mass="141350">MKSNNLARPLGKESVYDASSIPMISGHLAFPYESQDSISRDYLGKKHRQKSWTLFSWSLSRCWSPEFTSRVLESQYWQCAFPQIRLRFRAGLAYTIIYTIVWMTYFTSLYSLSEITSYVIFSTLVLVIFISVFAFTFTNTLYCRLYVPTSVFCICLVAVSSVFVFMIEKPALTPLARFALSVEVILLIYTVIPLPMYLCVVLALAFSILFEELRFSPTSIYRPRGVMFSFYTLAHILGVHIFVLMQVRDRKTFIKVGQSLLARKDLEIEKEFKDRMIESVMPRMVAEELMKESNELKRPSNTPSDRGSNLFRPFTMNLMHNVSILFADIVGFTKMSSNKSADELVNMLNDLFGRFDALCGKCGCEKISTLGDCYYCVSGCPEPRADHAICCVEMGLSMIEAIHQFDVDREQEVNMRVGIHTGTVLCGIVGRRRFKFDVFSNDVDLANMMESTGQSGRVHISESTAKFLGNEYTLEDGPVYKNKLRTYFIVDRISRTKGDVARSPPVFGLMPNVHRLTDLRHIDSSDITITAKDVSKKASSIAQHLNKTQSVHNLFAQSDPSKAAVSFEHSLPCFKDNKSASTTMIDPNAIKGSPKPALSTNRLGSRNSRNVTFKASLSEYDALTDKEKMQSQHSSAREQSAERNGVESSIDHVLSTHTASISRFEASHEDFDLRLAEAIRGSSLTDGDYLIRRKALNPLTLKFIDPVVETKYRKHFCAESHDVLKRKGFLSTLTGITRHQERSRDQWQVDAPKLSVLFDVLISILMFVVLNSLAFFGFGVSNIAFIVYVLVCLLFTVAFLCLTAFYLIRHGVLPPVLVKWWPKHVFSLFLINLPLGIMLTNLHCPAEQFSFIQTVNMGENYLLFICLMIMMVMFGHVNFSQIRSWPKSVSCFLLGLCLIGLVQFCLHSCDGQTLILVDMALANLSSPYAFLGDNTTARMSLVYNISSQISGAYGDSKACFQTEIYIVIFLSFLLIVFVNYQFEATFRMSFYGDMQACETIRKMKEMKDQADWLLSNIIPHHVVEQLARTSKYSENHEMIAVLFASIVNWNEMYEETYEGGREFLRVLNELISDFDELLDRPEFTQVEKIKTIGPTYMAAAGLNPERRRLSMHPYSHLYALMEFALALQETLDNFNKDLLSFEFIMKIGYNIGPVTAGVIGTTKLYYDIWGDTVNISSRMYSTGVKGRIQVSRQAKDRLESVYDFEFRDHIDVKGVDGGMDVFLLKQRKQNMTPRSQKPLTLDGP</sequence>
<keyword evidence="28" id="KW-1185">Reference proteome</keyword>
<feature type="transmembrane region" description="Helical" evidence="26">
    <location>
        <begin position="820"/>
        <end position="840"/>
    </location>
</feature>
<feature type="domain" description="Guanylate cyclase" evidence="27">
    <location>
        <begin position="1040"/>
        <end position="1180"/>
    </location>
</feature>
<evidence type="ECO:0000256" key="26">
    <source>
        <dbReference type="SAM" id="Phobius"/>
    </source>
</evidence>
<feature type="domain" description="Guanylate cyclase" evidence="27">
    <location>
        <begin position="323"/>
        <end position="450"/>
    </location>
</feature>
<evidence type="ECO:0000256" key="6">
    <source>
        <dbReference type="ARBA" id="ARBA00012201"/>
    </source>
</evidence>
<reference evidence="28" key="2">
    <citation type="submission" date="2014-03" db="EMBL/GenBank/DDBJ databases">
        <title>The whipworm genome and dual-species transcriptomics of an intimate host-pathogen interaction.</title>
        <authorList>
            <person name="Foth B.J."/>
            <person name="Tsai I.J."/>
            <person name="Reid A.J."/>
            <person name="Bancroft A.J."/>
            <person name="Nichol S."/>
            <person name="Tracey A."/>
            <person name="Holroyd N."/>
            <person name="Cotton J.A."/>
            <person name="Stanley E.J."/>
            <person name="Zarowiecki M."/>
            <person name="Liu J.Z."/>
            <person name="Huckvale T."/>
            <person name="Cooper P.J."/>
            <person name="Grencis R.K."/>
            <person name="Berriman M."/>
        </authorList>
    </citation>
    <scope>NUCLEOTIDE SEQUENCE [LARGE SCALE GENOMIC DNA]</scope>
    <source>
        <strain evidence="28">Edinburgh</strain>
    </source>
</reference>
<dbReference type="WBParaSite" id="TMUE_2000007288.5">
    <property type="protein sequence ID" value="TMUE_2000007288.5"/>
    <property type="gene ID" value="WBGene00290634"/>
</dbReference>
<dbReference type="Proteomes" id="UP000046395">
    <property type="component" value="Unassembled WGS sequence"/>
</dbReference>
<keyword evidence="13" id="KW-0460">Magnesium</keyword>
<feature type="transmembrane region" description="Helical" evidence="26">
    <location>
        <begin position="118"/>
        <end position="138"/>
    </location>
</feature>
<evidence type="ECO:0000256" key="10">
    <source>
        <dbReference type="ARBA" id="ARBA00022737"/>
    </source>
</evidence>
<dbReference type="GO" id="GO:0007189">
    <property type="term" value="P:adenylate cyclase-activating G protein-coupled receptor signaling pathway"/>
    <property type="evidence" value="ECO:0007669"/>
    <property type="project" value="TreeGrafter"/>
</dbReference>
<dbReference type="InterPro" id="IPR018297">
    <property type="entry name" value="A/G_cyclase_CS"/>
</dbReference>
<dbReference type="WBParaSite" id="TMUE_2000007288.4">
    <property type="protein sequence ID" value="TMUE_2000007288.4"/>
    <property type="gene ID" value="WBGene00290634"/>
</dbReference>
<feature type="region of interest" description="Disordered" evidence="25">
    <location>
        <begin position="585"/>
        <end position="604"/>
    </location>
</feature>
<evidence type="ECO:0000256" key="20">
    <source>
        <dbReference type="ARBA" id="ARBA00070496"/>
    </source>
</evidence>
<feature type="transmembrane region" description="Helical" evidence="26">
    <location>
        <begin position="785"/>
        <end position="808"/>
    </location>
</feature>
<evidence type="ECO:0000256" key="9">
    <source>
        <dbReference type="ARBA" id="ARBA00022723"/>
    </source>
</evidence>
<keyword evidence="12" id="KW-0067">ATP-binding</keyword>
<feature type="region of interest" description="Disordered" evidence="25">
    <location>
        <begin position="624"/>
        <end position="646"/>
    </location>
</feature>
<evidence type="ECO:0000256" key="15">
    <source>
        <dbReference type="ARBA" id="ARBA00022998"/>
    </source>
</evidence>
<keyword evidence="16 26" id="KW-0472">Membrane</keyword>
<feature type="transmembrane region" description="Helical" evidence="26">
    <location>
        <begin position="756"/>
        <end position="778"/>
    </location>
</feature>
<accession>A0A5S6QJB0</accession>
<keyword evidence="10" id="KW-0677">Repeat</keyword>
<evidence type="ECO:0000313" key="29">
    <source>
        <dbReference type="WBParaSite" id="TMUE_2000007288.1"/>
    </source>
</evidence>
<reference evidence="28" key="1">
    <citation type="submission" date="2013-11" db="EMBL/GenBank/DDBJ databases">
        <authorList>
            <person name="Aslett M."/>
        </authorList>
    </citation>
    <scope>NUCLEOTIDE SEQUENCE [LARGE SCALE GENOMIC DNA]</scope>
    <source>
        <strain evidence="28">Edinburgh</strain>
    </source>
</reference>
<evidence type="ECO:0000256" key="22">
    <source>
        <dbReference type="ARBA" id="ARBA00081232"/>
    </source>
</evidence>
<evidence type="ECO:0000256" key="21">
    <source>
        <dbReference type="ARBA" id="ARBA00081225"/>
    </source>
</evidence>
<dbReference type="GO" id="GO:0004383">
    <property type="term" value="F:guanylate cyclase activity"/>
    <property type="evidence" value="ECO:0007669"/>
    <property type="project" value="UniProtKB-EC"/>
</dbReference>
<comment type="cofactor">
    <cofactor evidence="4">
        <name>Mg(2+)</name>
        <dbReference type="ChEBI" id="CHEBI:18420"/>
    </cofactor>
</comment>
<dbReference type="PANTHER" id="PTHR45627:SF8">
    <property type="entry name" value="ADENYLATE CYCLASE TYPE 9"/>
    <property type="match status" value="1"/>
</dbReference>
<comment type="subcellular location">
    <subcellularLocation>
        <location evidence="5">Cell membrane</location>
        <topology evidence="5">Multi-pass membrane protein</topology>
    </subcellularLocation>
</comment>
<dbReference type="GO" id="GO:0005886">
    <property type="term" value="C:plasma membrane"/>
    <property type="evidence" value="ECO:0007669"/>
    <property type="project" value="UniProtKB-SubCell"/>
</dbReference>
<dbReference type="STRING" id="70415.A0A5S6QJB0"/>
<feature type="transmembrane region" description="Helical" evidence="26">
    <location>
        <begin position="861"/>
        <end position="879"/>
    </location>
</feature>
<evidence type="ECO:0000256" key="7">
    <source>
        <dbReference type="ARBA" id="ARBA00022475"/>
    </source>
</evidence>
<name>A0A5S6QJB0_TRIMR</name>
<evidence type="ECO:0000256" key="23">
    <source>
        <dbReference type="ARBA" id="ARBA00081427"/>
    </source>
</evidence>
<dbReference type="GO" id="GO:0046872">
    <property type="term" value="F:metal ion binding"/>
    <property type="evidence" value="ECO:0007669"/>
    <property type="project" value="UniProtKB-KW"/>
</dbReference>
<evidence type="ECO:0000256" key="8">
    <source>
        <dbReference type="ARBA" id="ARBA00022692"/>
    </source>
</evidence>
<dbReference type="GO" id="GO:0005524">
    <property type="term" value="F:ATP binding"/>
    <property type="evidence" value="ECO:0007669"/>
    <property type="project" value="UniProtKB-KW"/>
</dbReference>
<evidence type="ECO:0000256" key="1">
    <source>
        <dbReference type="ARBA" id="ARBA00001436"/>
    </source>
</evidence>
<dbReference type="WBParaSite" id="TMUE_2000007288.2">
    <property type="protein sequence ID" value="TMUE_2000007288.2"/>
    <property type="gene ID" value="WBGene00290634"/>
</dbReference>
<dbReference type="PANTHER" id="PTHR45627">
    <property type="entry name" value="ADENYLATE CYCLASE TYPE 1"/>
    <property type="match status" value="1"/>
</dbReference>
<feature type="transmembrane region" description="Helical" evidence="26">
    <location>
        <begin position="964"/>
        <end position="982"/>
    </location>
</feature>
<feature type="transmembrane region" description="Helical" evidence="26">
    <location>
        <begin position="92"/>
        <end position="112"/>
    </location>
</feature>
<evidence type="ECO:0000256" key="18">
    <source>
        <dbReference type="ARBA" id="ARBA00023211"/>
    </source>
</evidence>
<comment type="similarity">
    <text evidence="24">Belongs to the adenylyl cyclase class-4/guanylyl cyclase family.</text>
</comment>
<keyword evidence="7" id="KW-1003">Cell membrane</keyword>
<dbReference type="InterPro" id="IPR029787">
    <property type="entry name" value="Nucleotide_cyclase"/>
</dbReference>
<keyword evidence="19 24" id="KW-0456">Lyase</keyword>
<evidence type="ECO:0000256" key="5">
    <source>
        <dbReference type="ARBA" id="ARBA00004651"/>
    </source>
</evidence>
<dbReference type="PROSITE" id="PS50125">
    <property type="entry name" value="GUANYLATE_CYCLASE_2"/>
    <property type="match status" value="2"/>
</dbReference>
<feature type="compositionally biased region" description="Basic and acidic residues" evidence="25">
    <location>
        <begin position="624"/>
        <end position="645"/>
    </location>
</feature>
<evidence type="ECO:0000256" key="16">
    <source>
        <dbReference type="ARBA" id="ARBA00023136"/>
    </source>
</evidence>
<evidence type="ECO:0000256" key="24">
    <source>
        <dbReference type="RuleBase" id="RU000405"/>
    </source>
</evidence>
<evidence type="ECO:0000256" key="17">
    <source>
        <dbReference type="ARBA" id="ARBA00023180"/>
    </source>
</evidence>
<dbReference type="FunFam" id="3.30.70.1230:FF:000014">
    <property type="entry name" value="adenylate cyclase type 9"/>
    <property type="match status" value="1"/>
</dbReference>
<keyword evidence="11" id="KW-0547">Nucleotide-binding</keyword>
<keyword evidence="18" id="KW-0464">Manganese</keyword>
<keyword evidence="14 26" id="KW-1133">Transmembrane helix</keyword>
<evidence type="ECO:0000256" key="2">
    <source>
        <dbReference type="ARBA" id="ARBA00001593"/>
    </source>
</evidence>